<dbReference type="STRING" id="988821.SAMN05421867_10226"/>
<accession>A0A1I0VX16</accession>
<dbReference type="Proteomes" id="UP000199012">
    <property type="component" value="Unassembled WGS sequence"/>
</dbReference>
<sequence>MALLPRLRQLMRRPVSASRVGARRPTGAARRGDTLHEDALRSMLGDDPNDEKAFVALAEIVRRRAAEAVAHEDPLSGHAEEAVTADRDAERQKAADLAVWSLGEELAGNPRAWYPLVEVARLSVRDDPEGAARRLSTAVERDHSGRALVAAVGLLRQAGRPVEALNLGVGHWRPKEHDPEVARELVLAALEADRPGEAKQHIAALDLHPRQRAVADLRTELQALVARAEGSPAGGSPAGA</sequence>
<dbReference type="OrthoDB" id="3266723at2"/>
<proteinExistence type="predicted"/>
<name>A0A1I0VX16_9CELL</name>
<evidence type="ECO:0008006" key="3">
    <source>
        <dbReference type="Google" id="ProtNLM"/>
    </source>
</evidence>
<evidence type="ECO:0000313" key="2">
    <source>
        <dbReference type="Proteomes" id="UP000199012"/>
    </source>
</evidence>
<dbReference type="RefSeq" id="WP_090030598.1">
    <property type="nucleotide sequence ID" value="NZ_BONM01000001.1"/>
</dbReference>
<dbReference type="AlphaFoldDB" id="A0A1I0VX16"/>
<evidence type="ECO:0000313" key="1">
    <source>
        <dbReference type="EMBL" id="SFA80979.1"/>
    </source>
</evidence>
<organism evidence="1 2">
    <name type="scientific">Cellulomonas marina</name>
    <dbReference type="NCBI Taxonomy" id="988821"/>
    <lineage>
        <taxon>Bacteria</taxon>
        <taxon>Bacillati</taxon>
        <taxon>Actinomycetota</taxon>
        <taxon>Actinomycetes</taxon>
        <taxon>Micrococcales</taxon>
        <taxon>Cellulomonadaceae</taxon>
        <taxon>Cellulomonas</taxon>
    </lineage>
</organism>
<gene>
    <name evidence="1" type="ORF">SAMN05421867_10226</name>
</gene>
<reference evidence="2" key="1">
    <citation type="submission" date="2016-10" db="EMBL/GenBank/DDBJ databases">
        <authorList>
            <person name="Varghese N."/>
            <person name="Submissions S."/>
        </authorList>
    </citation>
    <scope>NUCLEOTIDE SEQUENCE [LARGE SCALE GENOMIC DNA]</scope>
    <source>
        <strain evidence="2">CGMCC 4.6945</strain>
    </source>
</reference>
<keyword evidence="2" id="KW-1185">Reference proteome</keyword>
<dbReference type="EMBL" id="FOKA01000002">
    <property type="protein sequence ID" value="SFA80979.1"/>
    <property type="molecule type" value="Genomic_DNA"/>
</dbReference>
<protein>
    <recommendedName>
        <fullName evidence="3">Tetratricopeptide repeat-containing protein</fullName>
    </recommendedName>
</protein>